<reference evidence="2" key="1">
    <citation type="submission" date="2020-12" db="UniProtKB">
        <authorList>
            <consortium name="WormBaseParasite"/>
        </authorList>
    </citation>
    <scope>IDENTIFICATION</scope>
    <source>
        <strain evidence="2">MHco3</strain>
    </source>
</reference>
<name>A0A7I4YC36_HAECO</name>
<dbReference type="PANTHER" id="PTHR46060">
    <property type="entry name" value="MARINER MOS1 TRANSPOSASE-LIKE PROTEIN"/>
    <property type="match status" value="1"/>
</dbReference>
<accession>A0A7I4YC36</accession>
<dbReference type="WBParaSite" id="HCON_00075850-00001">
    <property type="protein sequence ID" value="HCON_00075850-00001"/>
    <property type="gene ID" value="HCON_00075850"/>
</dbReference>
<evidence type="ECO:0000313" key="2">
    <source>
        <dbReference type="WBParaSite" id="HCON_00075850-00001"/>
    </source>
</evidence>
<dbReference type="Proteomes" id="UP000025227">
    <property type="component" value="Unplaced"/>
</dbReference>
<dbReference type="OrthoDB" id="5870084at2759"/>
<dbReference type="InterPro" id="IPR052709">
    <property type="entry name" value="Transposase-MT_Hybrid"/>
</dbReference>
<protein>
    <submittedName>
        <fullName evidence="2">HTH_48 domain-containing protein</fullName>
    </submittedName>
</protein>
<sequence>MSIEGSLQEGCPLRCTIHKWHTKFTSDDYSIENEDRARRSMELDLDVLRSHVEADTYQTTRELAVTLGETETETVIRRLKSIGKVRKLGLMS</sequence>
<dbReference type="AlphaFoldDB" id="A0A7I4YC36"/>
<keyword evidence="1" id="KW-1185">Reference proteome</keyword>
<dbReference type="PANTHER" id="PTHR46060:SF1">
    <property type="entry name" value="MARINER MOS1 TRANSPOSASE-LIKE PROTEIN"/>
    <property type="match status" value="1"/>
</dbReference>
<organism evidence="1 2">
    <name type="scientific">Haemonchus contortus</name>
    <name type="common">Barber pole worm</name>
    <dbReference type="NCBI Taxonomy" id="6289"/>
    <lineage>
        <taxon>Eukaryota</taxon>
        <taxon>Metazoa</taxon>
        <taxon>Ecdysozoa</taxon>
        <taxon>Nematoda</taxon>
        <taxon>Chromadorea</taxon>
        <taxon>Rhabditida</taxon>
        <taxon>Rhabditina</taxon>
        <taxon>Rhabditomorpha</taxon>
        <taxon>Strongyloidea</taxon>
        <taxon>Trichostrongylidae</taxon>
        <taxon>Haemonchus</taxon>
    </lineage>
</organism>
<proteinExistence type="predicted"/>
<evidence type="ECO:0000313" key="1">
    <source>
        <dbReference type="Proteomes" id="UP000025227"/>
    </source>
</evidence>